<keyword evidence="8" id="KW-1185">Reference proteome</keyword>
<accession>A0A1W6ZI00</accession>
<evidence type="ECO:0000256" key="4">
    <source>
        <dbReference type="ARBA" id="ARBA00023136"/>
    </source>
</evidence>
<dbReference type="InterPro" id="IPR007016">
    <property type="entry name" value="O-antigen_ligase-rel_domated"/>
</dbReference>
<dbReference type="Pfam" id="PF04932">
    <property type="entry name" value="Wzy_C"/>
    <property type="match status" value="1"/>
</dbReference>
<organism evidence="7 8">
    <name type="scientific">Bordetella genomosp. 13</name>
    <dbReference type="NCBI Taxonomy" id="463040"/>
    <lineage>
        <taxon>Bacteria</taxon>
        <taxon>Pseudomonadati</taxon>
        <taxon>Pseudomonadota</taxon>
        <taxon>Betaproteobacteria</taxon>
        <taxon>Burkholderiales</taxon>
        <taxon>Alcaligenaceae</taxon>
        <taxon>Bordetella</taxon>
    </lineage>
</organism>
<keyword evidence="4 5" id="KW-0472">Membrane</keyword>
<evidence type="ECO:0000313" key="7">
    <source>
        <dbReference type="EMBL" id="ARP96986.1"/>
    </source>
</evidence>
<evidence type="ECO:0000256" key="1">
    <source>
        <dbReference type="ARBA" id="ARBA00004141"/>
    </source>
</evidence>
<evidence type="ECO:0000256" key="5">
    <source>
        <dbReference type="SAM" id="Phobius"/>
    </source>
</evidence>
<keyword evidence="2 5" id="KW-0812">Transmembrane</keyword>
<dbReference type="Proteomes" id="UP000194161">
    <property type="component" value="Chromosome"/>
</dbReference>
<comment type="subcellular location">
    <subcellularLocation>
        <location evidence="1">Membrane</location>
        <topology evidence="1">Multi-pass membrane protein</topology>
    </subcellularLocation>
</comment>
<dbReference type="GO" id="GO:0016020">
    <property type="term" value="C:membrane"/>
    <property type="evidence" value="ECO:0007669"/>
    <property type="project" value="UniProtKB-SubCell"/>
</dbReference>
<dbReference type="PANTHER" id="PTHR37422:SF23">
    <property type="entry name" value="TEICHURONIC ACID BIOSYNTHESIS PROTEIN TUAE"/>
    <property type="match status" value="1"/>
</dbReference>
<evidence type="ECO:0000256" key="2">
    <source>
        <dbReference type="ARBA" id="ARBA00022692"/>
    </source>
</evidence>
<feature type="domain" description="O-antigen ligase-related" evidence="6">
    <location>
        <begin position="186"/>
        <end position="340"/>
    </location>
</feature>
<feature type="transmembrane region" description="Helical" evidence="5">
    <location>
        <begin position="389"/>
        <end position="406"/>
    </location>
</feature>
<feature type="transmembrane region" description="Helical" evidence="5">
    <location>
        <begin position="177"/>
        <end position="193"/>
    </location>
</feature>
<name>A0A1W6ZI00_9BORD</name>
<sequence>MTPSYRVSAPPTLLAALMPVAMLVTGGTSGLFYTLLLACLIVAVLRPADTWRQLRPYGWLILALCLPLAAAVFSQAFTQTWRSSEIERALRISLGFPILLAGMLAIDRRVLRHHIWGVLLAGAGAFAIVLYLSWPTFGRPLTPQFNAVTYGNLMLLAGVLALYSLEWQLTRRPALEKAIKLTVGAAAFAGFILTQTRTGWMAVPVFAAIALALSTRVHHPLRALAILASIVVALVALGAASSALRERVAMGFREVEQCQSVDQTADTSMCIRLQLWRSAWAMFEAQPATGVGNGVRFTQELKRRADEGKVSAYVAEGFGEAHNDMLMAMALHGIPGALAMLALYLAPAWVFLRRMRRDHPQAARTAAAMGLAVCLGFALFGLTELMFRGMRSLGFYVTMMAVLLALSRPDAIRDDTFAPSRK</sequence>
<dbReference type="AlphaFoldDB" id="A0A1W6ZI00"/>
<feature type="transmembrane region" description="Helical" evidence="5">
    <location>
        <begin position="224"/>
        <end position="244"/>
    </location>
</feature>
<dbReference type="PANTHER" id="PTHR37422">
    <property type="entry name" value="TEICHURONIC ACID BIOSYNTHESIS PROTEIN TUAE"/>
    <property type="match status" value="1"/>
</dbReference>
<proteinExistence type="predicted"/>
<dbReference type="EMBL" id="CP021111">
    <property type="protein sequence ID" value="ARP96986.1"/>
    <property type="molecule type" value="Genomic_DNA"/>
</dbReference>
<evidence type="ECO:0000259" key="6">
    <source>
        <dbReference type="Pfam" id="PF04932"/>
    </source>
</evidence>
<feature type="transmembrane region" description="Helical" evidence="5">
    <location>
        <begin position="57"/>
        <end position="77"/>
    </location>
</feature>
<dbReference type="KEGG" id="bgm:CAL15_23000"/>
<reference evidence="7 8" key="1">
    <citation type="submission" date="2017-05" db="EMBL/GenBank/DDBJ databases">
        <title>Complete and WGS of Bordetella genogroups.</title>
        <authorList>
            <person name="Spilker T."/>
            <person name="LiPuma J."/>
        </authorList>
    </citation>
    <scope>NUCLEOTIDE SEQUENCE [LARGE SCALE GENOMIC DNA]</scope>
    <source>
        <strain evidence="7 8">AU7206</strain>
    </source>
</reference>
<feature type="transmembrane region" description="Helical" evidence="5">
    <location>
        <begin position="20"/>
        <end position="45"/>
    </location>
</feature>
<feature type="transmembrane region" description="Helical" evidence="5">
    <location>
        <begin position="147"/>
        <end position="165"/>
    </location>
</feature>
<evidence type="ECO:0000313" key="8">
    <source>
        <dbReference type="Proteomes" id="UP000194161"/>
    </source>
</evidence>
<feature type="transmembrane region" description="Helical" evidence="5">
    <location>
        <begin position="329"/>
        <end position="352"/>
    </location>
</feature>
<feature type="transmembrane region" description="Helical" evidence="5">
    <location>
        <begin position="89"/>
        <end position="106"/>
    </location>
</feature>
<dbReference type="RefSeq" id="WP_086080634.1">
    <property type="nucleotide sequence ID" value="NZ_CP021111.1"/>
</dbReference>
<feature type="transmembrane region" description="Helical" evidence="5">
    <location>
        <begin position="364"/>
        <end position="383"/>
    </location>
</feature>
<gene>
    <name evidence="7" type="ORF">CAL15_23000</name>
</gene>
<dbReference type="STRING" id="463040.CAL15_23000"/>
<feature type="transmembrane region" description="Helical" evidence="5">
    <location>
        <begin position="115"/>
        <end position="135"/>
    </location>
</feature>
<dbReference type="InterPro" id="IPR051533">
    <property type="entry name" value="WaaL-like"/>
</dbReference>
<protein>
    <recommendedName>
        <fullName evidence="6">O-antigen ligase-related domain-containing protein</fullName>
    </recommendedName>
</protein>
<dbReference type="OrthoDB" id="8576060at2"/>
<keyword evidence="3 5" id="KW-1133">Transmembrane helix</keyword>
<evidence type="ECO:0000256" key="3">
    <source>
        <dbReference type="ARBA" id="ARBA00022989"/>
    </source>
</evidence>